<comment type="caution">
    <text evidence="1">The sequence shown here is derived from an EMBL/GenBank/DDBJ whole genome shotgun (WGS) entry which is preliminary data.</text>
</comment>
<name>A0A0M2SWK1_9BACI</name>
<dbReference type="EMBL" id="LAYY01000009">
    <property type="protein sequence ID" value="KKK38096.1"/>
    <property type="molecule type" value="Genomic_DNA"/>
</dbReference>
<gene>
    <name evidence="1" type="ORF">WQ57_09745</name>
</gene>
<accession>A0A0M2SWK1</accession>
<proteinExistence type="predicted"/>
<dbReference type="AlphaFoldDB" id="A0A0M2SWK1"/>
<sequence>MMSTILSNSDIKSIHLLISTLKNGNKKNRKKMAEKAKEILQLKYKVIGCGKQRIVYDLQNGYVLKIAFCKLGIKSNETEFKMYNIHCPPELRKHLCPVIELGQGWIIMRKMESEVPMNKDFDKMLTELKNKFLMYGINPNDLTKYNLALSETGTITVIDYGNFKLK</sequence>
<keyword evidence="2" id="KW-1185">Reference proteome</keyword>
<dbReference type="OrthoDB" id="1739422at2"/>
<dbReference type="RefSeq" id="WP_046523572.1">
    <property type="nucleotide sequence ID" value="NZ_LAYY01000009.1"/>
</dbReference>
<dbReference type="PATRIC" id="fig|1408103.3.peg.2190"/>
<reference evidence="1 2" key="1">
    <citation type="submission" date="2015-04" db="EMBL/GenBank/DDBJ databases">
        <title>Taxonomic description and genome sequence of Bacillus campisalis sp. nov., a novel member of the genus Bacillus isolated from solar saltern.</title>
        <authorList>
            <person name="Mathan Kumar R."/>
            <person name="Kaur G."/>
            <person name="Kumar A."/>
            <person name="Singh N.K."/>
            <person name="Kaur N."/>
            <person name="Kumar N."/>
            <person name="Mayilraj S."/>
        </authorList>
    </citation>
    <scope>NUCLEOTIDE SEQUENCE [LARGE SCALE GENOMIC DNA]</scope>
    <source>
        <strain evidence="1 2">SA2-6</strain>
    </source>
</reference>
<protein>
    <recommendedName>
        <fullName evidence="3">Protein kinase domain-containing protein</fullName>
    </recommendedName>
</protein>
<evidence type="ECO:0008006" key="3">
    <source>
        <dbReference type="Google" id="ProtNLM"/>
    </source>
</evidence>
<evidence type="ECO:0000313" key="1">
    <source>
        <dbReference type="EMBL" id="KKK38096.1"/>
    </source>
</evidence>
<organism evidence="1 2">
    <name type="scientific">Mesobacillus campisalis</name>
    <dbReference type="NCBI Taxonomy" id="1408103"/>
    <lineage>
        <taxon>Bacteria</taxon>
        <taxon>Bacillati</taxon>
        <taxon>Bacillota</taxon>
        <taxon>Bacilli</taxon>
        <taxon>Bacillales</taxon>
        <taxon>Bacillaceae</taxon>
        <taxon>Mesobacillus</taxon>
    </lineage>
</organism>
<dbReference type="Proteomes" id="UP000034166">
    <property type="component" value="Unassembled WGS sequence"/>
</dbReference>
<evidence type="ECO:0000313" key="2">
    <source>
        <dbReference type="Proteomes" id="UP000034166"/>
    </source>
</evidence>